<dbReference type="KEGG" id="fap:GR316_02815"/>
<dbReference type="AlphaFoldDB" id="A0A8J8MSB3"/>
<dbReference type="InterPro" id="IPR002563">
    <property type="entry name" value="Flavin_Rdtase-like_dom"/>
</dbReference>
<evidence type="ECO:0000259" key="5">
    <source>
        <dbReference type="SMART" id="SM00903"/>
    </source>
</evidence>
<dbReference type="Gene3D" id="2.30.110.10">
    <property type="entry name" value="Electron Transport, Fmn-binding Protein, Chain A"/>
    <property type="match status" value="1"/>
</dbReference>
<accession>A0A8J8MSB3</accession>
<dbReference type="Pfam" id="PF01613">
    <property type="entry name" value="Flavin_Reduct"/>
    <property type="match status" value="1"/>
</dbReference>
<evidence type="ECO:0000256" key="4">
    <source>
        <dbReference type="ARBA" id="ARBA00038054"/>
    </source>
</evidence>
<reference evidence="6" key="1">
    <citation type="submission" date="2020-01" db="EMBL/GenBank/DDBJ databases">
        <authorList>
            <person name="Yang Y."/>
            <person name="Kwon Y.M."/>
        </authorList>
    </citation>
    <scope>NUCLEOTIDE SEQUENCE</scope>
    <source>
        <strain evidence="6">PG104</strain>
    </source>
</reference>
<evidence type="ECO:0000313" key="6">
    <source>
        <dbReference type="EMBL" id="QUS35298.1"/>
    </source>
</evidence>
<comment type="cofactor">
    <cofactor evidence="1">
        <name>FMN</name>
        <dbReference type="ChEBI" id="CHEBI:58210"/>
    </cofactor>
</comment>
<dbReference type="PANTHER" id="PTHR33798:SF5">
    <property type="entry name" value="FLAVIN REDUCTASE LIKE DOMAIN-CONTAINING PROTEIN"/>
    <property type="match status" value="1"/>
</dbReference>
<evidence type="ECO:0000313" key="7">
    <source>
        <dbReference type="Proteomes" id="UP000679284"/>
    </source>
</evidence>
<evidence type="ECO:0000256" key="2">
    <source>
        <dbReference type="ARBA" id="ARBA00022630"/>
    </source>
</evidence>
<dbReference type="PANTHER" id="PTHR33798">
    <property type="entry name" value="FLAVOPROTEIN OXYGENASE"/>
    <property type="match status" value="1"/>
</dbReference>
<sequence length="216" mass="24324">MELDLARLTPKDRYKMLSATVTPRPIALISTVDADGTLNAAPFSFFNVFGEDPATCVIGFARRDDGTKRDTARIIEDSGEFVVNMVDMSIVNGMNICAIDFPPEVDEFERAGFTPVPSRLVKPPRIGEAPVSFECRRTVTLQLSKGRDLVVAEILTMHVRDGLVDPEKLYLDQERYDVVGRLYADLYTPVNEVFSKRRWQPEDWDAGLVQPVERPE</sequence>
<protein>
    <submittedName>
        <fullName evidence="6">Flavin reductase family protein</fullName>
    </submittedName>
</protein>
<keyword evidence="7" id="KW-1185">Reference proteome</keyword>
<dbReference type="SMART" id="SM00903">
    <property type="entry name" value="Flavin_Reduct"/>
    <property type="match status" value="1"/>
</dbReference>
<dbReference type="InterPro" id="IPR012349">
    <property type="entry name" value="Split_barrel_FMN-bd"/>
</dbReference>
<keyword evidence="2" id="KW-0285">Flavoprotein</keyword>
<dbReference type="GO" id="GO:0010181">
    <property type="term" value="F:FMN binding"/>
    <property type="evidence" value="ECO:0007669"/>
    <property type="project" value="InterPro"/>
</dbReference>
<dbReference type="SUPFAM" id="SSF50475">
    <property type="entry name" value="FMN-binding split barrel"/>
    <property type="match status" value="1"/>
</dbReference>
<feature type="domain" description="Flavin reductase like" evidence="5">
    <location>
        <begin position="19"/>
        <end position="178"/>
    </location>
</feature>
<evidence type="ECO:0000256" key="3">
    <source>
        <dbReference type="ARBA" id="ARBA00022643"/>
    </source>
</evidence>
<comment type="similarity">
    <text evidence="4">Belongs to the flavoredoxin family.</text>
</comment>
<dbReference type="EMBL" id="CP047289">
    <property type="protein sequence ID" value="QUS35298.1"/>
    <property type="molecule type" value="Genomic_DNA"/>
</dbReference>
<evidence type="ECO:0000256" key="1">
    <source>
        <dbReference type="ARBA" id="ARBA00001917"/>
    </source>
</evidence>
<organism evidence="6 7">
    <name type="scientific">Falsirhodobacter algicola</name>
    <dbReference type="NCBI Taxonomy" id="2692330"/>
    <lineage>
        <taxon>Bacteria</taxon>
        <taxon>Pseudomonadati</taxon>
        <taxon>Pseudomonadota</taxon>
        <taxon>Alphaproteobacteria</taxon>
        <taxon>Rhodobacterales</taxon>
        <taxon>Paracoccaceae</taxon>
        <taxon>Falsirhodobacter</taxon>
    </lineage>
</organism>
<dbReference type="RefSeq" id="WP_211784545.1">
    <property type="nucleotide sequence ID" value="NZ_CP047289.1"/>
</dbReference>
<dbReference type="Proteomes" id="UP000679284">
    <property type="component" value="Chromosome"/>
</dbReference>
<keyword evidence="3" id="KW-0288">FMN</keyword>
<proteinExistence type="inferred from homology"/>
<name>A0A8J8MSB3_9RHOB</name>
<dbReference type="GO" id="GO:0016646">
    <property type="term" value="F:oxidoreductase activity, acting on the CH-NH group of donors, NAD or NADP as acceptor"/>
    <property type="evidence" value="ECO:0007669"/>
    <property type="project" value="UniProtKB-ARBA"/>
</dbReference>
<gene>
    <name evidence="6" type="ORF">GR316_02815</name>
</gene>